<evidence type="ECO:0000256" key="5">
    <source>
        <dbReference type="ARBA" id="ARBA00022801"/>
    </source>
</evidence>
<dbReference type="PROSITE" id="PS51198">
    <property type="entry name" value="UVRD_HELICASE_ATP_BIND"/>
    <property type="match status" value="1"/>
</dbReference>
<dbReference type="Pfam" id="PF00580">
    <property type="entry name" value="UvrD-helicase"/>
    <property type="match status" value="1"/>
</dbReference>
<evidence type="ECO:0000256" key="11">
    <source>
        <dbReference type="ARBA" id="ARBA00023235"/>
    </source>
</evidence>
<evidence type="ECO:0000256" key="6">
    <source>
        <dbReference type="ARBA" id="ARBA00022806"/>
    </source>
</evidence>
<dbReference type="InterPro" id="IPR014016">
    <property type="entry name" value="UvrD-like_ATP-bd"/>
</dbReference>
<dbReference type="GO" id="GO:0005524">
    <property type="term" value="F:ATP binding"/>
    <property type="evidence" value="ECO:0007669"/>
    <property type="project" value="UniProtKB-UniRule"/>
</dbReference>
<dbReference type="InterPro" id="IPR027417">
    <property type="entry name" value="P-loop_NTPase"/>
</dbReference>
<keyword evidence="8 15" id="KW-0067">ATP-binding</keyword>
<dbReference type="EC" id="5.6.2.4" evidence="13"/>
<dbReference type="InterPro" id="IPR011604">
    <property type="entry name" value="PDDEXK-like_dom_sf"/>
</dbReference>
<dbReference type="Gene3D" id="3.90.320.10">
    <property type="match status" value="1"/>
</dbReference>
<reference evidence="17" key="1">
    <citation type="journal article" date="2021" name="PeerJ">
        <title>Extensive microbial diversity within the chicken gut microbiome revealed by metagenomics and culture.</title>
        <authorList>
            <person name="Gilroy R."/>
            <person name="Ravi A."/>
            <person name="Getino M."/>
            <person name="Pursley I."/>
            <person name="Horton D.L."/>
            <person name="Alikhan N.F."/>
            <person name="Baker D."/>
            <person name="Gharbi K."/>
            <person name="Hall N."/>
            <person name="Watson M."/>
            <person name="Adriaenssens E.M."/>
            <person name="Foster-Nyarko E."/>
            <person name="Jarju S."/>
            <person name="Secka A."/>
            <person name="Antonio M."/>
            <person name="Oren A."/>
            <person name="Chaudhuri R.R."/>
            <person name="La Ragione R."/>
            <person name="Hildebrand F."/>
            <person name="Pallen M.J."/>
        </authorList>
    </citation>
    <scope>NUCLEOTIDE SEQUENCE</scope>
    <source>
        <strain evidence="17">A6-441</strain>
    </source>
</reference>
<dbReference type="PANTHER" id="PTHR11070:SF2">
    <property type="entry name" value="ATP-DEPENDENT DNA HELICASE SRS2"/>
    <property type="match status" value="1"/>
</dbReference>
<evidence type="ECO:0000256" key="14">
    <source>
        <dbReference type="ARBA" id="ARBA00048988"/>
    </source>
</evidence>
<keyword evidence="3 15" id="KW-0547">Nucleotide-binding</keyword>
<dbReference type="Gene3D" id="1.10.10.160">
    <property type="match status" value="1"/>
</dbReference>
<evidence type="ECO:0000256" key="3">
    <source>
        <dbReference type="ARBA" id="ARBA00022741"/>
    </source>
</evidence>
<evidence type="ECO:0000313" key="17">
    <source>
        <dbReference type="EMBL" id="MBU3842884.1"/>
    </source>
</evidence>
<dbReference type="GO" id="GO:0004527">
    <property type="term" value="F:exonuclease activity"/>
    <property type="evidence" value="ECO:0007669"/>
    <property type="project" value="UniProtKB-KW"/>
</dbReference>
<dbReference type="GO" id="GO:0003677">
    <property type="term" value="F:DNA binding"/>
    <property type="evidence" value="ECO:0007669"/>
    <property type="project" value="UniProtKB-KW"/>
</dbReference>
<dbReference type="InterPro" id="IPR000212">
    <property type="entry name" value="DNA_helicase_UvrD/REP"/>
</dbReference>
<protein>
    <recommendedName>
        <fullName evidence="13">DNA 3'-5' helicase</fullName>
        <ecNumber evidence="13">5.6.2.4</ecNumber>
    </recommendedName>
</protein>
<dbReference type="Pfam" id="PF12705">
    <property type="entry name" value="PDDEXK_1"/>
    <property type="match status" value="1"/>
</dbReference>
<evidence type="ECO:0000256" key="7">
    <source>
        <dbReference type="ARBA" id="ARBA00022839"/>
    </source>
</evidence>
<organism evidence="17 18">
    <name type="scientific">Candidatus Fusobacterium pullicola</name>
    <dbReference type="NCBI Taxonomy" id="2838601"/>
    <lineage>
        <taxon>Bacteria</taxon>
        <taxon>Fusobacteriati</taxon>
        <taxon>Fusobacteriota</taxon>
        <taxon>Fusobacteriia</taxon>
        <taxon>Fusobacteriales</taxon>
        <taxon>Fusobacteriaceae</taxon>
        <taxon>Fusobacterium</taxon>
    </lineage>
</organism>
<evidence type="ECO:0000256" key="4">
    <source>
        <dbReference type="ARBA" id="ARBA00022763"/>
    </source>
</evidence>
<evidence type="ECO:0000256" key="15">
    <source>
        <dbReference type="PROSITE-ProRule" id="PRU00560"/>
    </source>
</evidence>
<evidence type="ECO:0000256" key="9">
    <source>
        <dbReference type="ARBA" id="ARBA00023125"/>
    </source>
</evidence>
<keyword evidence="6 15" id="KW-0347">Helicase</keyword>
<keyword evidence="10" id="KW-0234">DNA repair</keyword>
<dbReference type="InterPro" id="IPR013986">
    <property type="entry name" value="DExx_box_DNA_helicase_dom_sf"/>
</dbReference>
<reference evidence="17" key="2">
    <citation type="submission" date="2021-04" db="EMBL/GenBank/DDBJ databases">
        <authorList>
            <person name="Gilroy R."/>
        </authorList>
    </citation>
    <scope>NUCLEOTIDE SEQUENCE</scope>
    <source>
        <strain evidence="17">A6-441</strain>
    </source>
</reference>
<keyword evidence="11" id="KW-0413">Isomerase</keyword>
<evidence type="ECO:0000256" key="2">
    <source>
        <dbReference type="ARBA" id="ARBA00022722"/>
    </source>
</evidence>
<comment type="catalytic activity">
    <reaction evidence="12">
        <text>Couples ATP hydrolysis with the unwinding of duplex DNA by translocating in the 3'-5' direction.</text>
        <dbReference type="EC" id="5.6.2.4"/>
    </reaction>
</comment>
<dbReference type="Pfam" id="PF13361">
    <property type="entry name" value="UvrD_C"/>
    <property type="match status" value="1"/>
</dbReference>
<dbReference type="GO" id="GO:0043138">
    <property type="term" value="F:3'-5' DNA helicase activity"/>
    <property type="evidence" value="ECO:0007669"/>
    <property type="project" value="UniProtKB-EC"/>
</dbReference>
<feature type="binding site" evidence="15">
    <location>
        <begin position="22"/>
        <end position="29"/>
    </location>
    <ligand>
        <name>ATP</name>
        <dbReference type="ChEBI" id="CHEBI:30616"/>
    </ligand>
</feature>
<keyword evidence="7" id="KW-0269">Exonuclease</keyword>
<name>A0A9E2L0N1_9FUSO</name>
<evidence type="ECO:0000259" key="16">
    <source>
        <dbReference type="PROSITE" id="PS51198"/>
    </source>
</evidence>
<dbReference type="Gene3D" id="3.40.50.300">
    <property type="entry name" value="P-loop containing nucleotide triphosphate hydrolases"/>
    <property type="match status" value="3"/>
</dbReference>
<dbReference type="CDD" id="cd17932">
    <property type="entry name" value="DEXQc_UvrD"/>
    <property type="match status" value="1"/>
</dbReference>
<feature type="domain" description="UvrD-like helicase ATP-binding" evidence="16">
    <location>
        <begin position="1"/>
        <end position="297"/>
    </location>
</feature>
<gene>
    <name evidence="17" type="ORF">IAA47_07905</name>
</gene>
<evidence type="ECO:0000256" key="13">
    <source>
        <dbReference type="ARBA" id="ARBA00034808"/>
    </source>
</evidence>
<keyword evidence="2" id="KW-0540">Nuclease</keyword>
<dbReference type="GO" id="GO:0000725">
    <property type="term" value="P:recombinational repair"/>
    <property type="evidence" value="ECO:0007669"/>
    <property type="project" value="TreeGrafter"/>
</dbReference>
<dbReference type="PANTHER" id="PTHR11070">
    <property type="entry name" value="UVRD / RECB / PCRA DNA HELICASE FAMILY MEMBER"/>
    <property type="match status" value="1"/>
</dbReference>
<sequence>MELNEKQYEAVVTTEGPVLLISGPGSGKTRTLVERAIHLLVEKKVKPENIFLSTFTEKSARELLVRISERIKEKNEKININEMYIGTLHSIFLRLIDENIEYSFFRDGYRVLDDIDQHFFIYSRIKRFSEIEGYREFFRDIPGINSWERSKKILEWLNKINEEGKRLDNIRTENRKILFLKEAHRVYHEMLVEENMMDFTTIQRELYRILHIEEVAKKLQEKIEYIMIDEYQDTNSIQEKIIFLLGEKRENICVVGDDDQGIYRFRGATVRNILRFPERFEKGRCKKINLDINYRSHRDIIRFCNKWINLINWREFRYEKEIVPPEDKEFPNSSGVIRIGGDSERQWKENICRFIKKLHTTKKIADYSQIAFLFRSVQSPNVKELKKYLEESGIPVYSPRSKDFFERKEIKLVIGALLVYFPHCKYLVLDEVQNRGQSVFYYYKDCLALLKREVQNDEELYSWLVERRKENASEDIGIIPSLRKIFFSLLQFKTFKNFIKLESKSVKEGRETYNLGVFSEILEKFEALSKVEDIARDEIEKVVKYFFMVYTKNLYLKRVDEYESKEEFPLGAIPFLTFHQAKGLEFPIVIVGSLESTPMDREKTEEDILEELLRLGDDFEPRERKNLFDFWRIYYTAFSRAQNLLVLTSIENRSGRNELPSRTFRPIYEAIPYVDDEKFRLDRLEIEPLKSKKSKELLSYTGHILLYEFCPLKYRFVKEFKFKTLSNPKTFYGIYVHKVVERVHREFLAELFNIERVGELVESIGNSLEKSLRTEFSSEIRERVYQDIVRYIEQNRLEDIVTAELKAYSVEKDYIIEGTLDLLRKSDEGIELIDFKTGKYDESRVDIYKRQLEIYTYLLRDKYLLDELKAYLYYIEELDSKIEVELDSQSIERSVKRFETVAERLLSGDFTSREYGESCEECEFKWYCMPKEKALEGEEDETKL</sequence>
<dbReference type="InterPro" id="IPR038726">
    <property type="entry name" value="PDDEXK_AddAB-type"/>
</dbReference>
<proteinExistence type="inferred from homology"/>
<evidence type="ECO:0000313" key="18">
    <source>
        <dbReference type="Proteomes" id="UP000724657"/>
    </source>
</evidence>
<comment type="similarity">
    <text evidence="1">Belongs to the helicase family. UvrD subfamily.</text>
</comment>
<comment type="caution">
    <text evidence="17">The sequence shown here is derived from an EMBL/GenBank/DDBJ whole genome shotgun (WGS) entry which is preliminary data.</text>
</comment>
<dbReference type="SUPFAM" id="SSF52540">
    <property type="entry name" value="P-loop containing nucleoside triphosphate hydrolases"/>
    <property type="match status" value="1"/>
</dbReference>
<dbReference type="AlphaFoldDB" id="A0A9E2L0N1"/>
<dbReference type="GO" id="GO:0033202">
    <property type="term" value="C:DNA helicase complex"/>
    <property type="evidence" value="ECO:0007669"/>
    <property type="project" value="TreeGrafter"/>
</dbReference>
<keyword evidence="9" id="KW-0238">DNA-binding</keyword>
<evidence type="ECO:0000256" key="8">
    <source>
        <dbReference type="ARBA" id="ARBA00022840"/>
    </source>
</evidence>
<dbReference type="Proteomes" id="UP000724657">
    <property type="component" value="Unassembled WGS sequence"/>
</dbReference>
<evidence type="ECO:0000256" key="10">
    <source>
        <dbReference type="ARBA" id="ARBA00023204"/>
    </source>
</evidence>
<keyword evidence="4" id="KW-0227">DNA damage</keyword>
<evidence type="ECO:0000256" key="12">
    <source>
        <dbReference type="ARBA" id="ARBA00034617"/>
    </source>
</evidence>
<evidence type="ECO:0000256" key="1">
    <source>
        <dbReference type="ARBA" id="ARBA00009922"/>
    </source>
</evidence>
<dbReference type="EMBL" id="JAHLFN010000071">
    <property type="protein sequence ID" value="MBU3842884.1"/>
    <property type="molecule type" value="Genomic_DNA"/>
</dbReference>
<dbReference type="InterPro" id="IPR014017">
    <property type="entry name" value="DNA_helicase_UvrD-like_C"/>
</dbReference>
<keyword evidence="5 15" id="KW-0378">Hydrolase</keyword>
<comment type="catalytic activity">
    <reaction evidence="14">
        <text>ATP + H2O = ADP + phosphate + H(+)</text>
        <dbReference type="Rhea" id="RHEA:13065"/>
        <dbReference type="ChEBI" id="CHEBI:15377"/>
        <dbReference type="ChEBI" id="CHEBI:15378"/>
        <dbReference type="ChEBI" id="CHEBI:30616"/>
        <dbReference type="ChEBI" id="CHEBI:43474"/>
        <dbReference type="ChEBI" id="CHEBI:456216"/>
        <dbReference type="EC" id="5.6.2.4"/>
    </reaction>
</comment>
<dbReference type="GO" id="GO:0005829">
    <property type="term" value="C:cytosol"/>
    <property type="evidence" value="ECO:0007669"/>
    <property type="project" value="TreeGrafter"/>
</dbReference>
<accession>A0A9E2L0N1</accession>